<evidence type="ECO:0008006" key="2">
    <source>
        <dbReference type="Google" id="ProtNLM"/>
    </source>
</evidence>
<sequence>MSGIRGIVLLTRFDFIEDHYGHDRLKKFIAELARDEHKDVLGQPIVISKEYSEALLKAIDERILSTFFDGQVQKFKELGEWNARQVVPRYFQVYMDEKNPGGFLSQLARLRGHLIGLGEMHVTAFTPNEYGIRISYGQPYSEPVKLNELGFLEEGCRLCAARNLTTQEVESTDITVEYILRWE</sequence>
<dbReference type="Proteomes" id="UP000886124">
    <property type="component" value="Unassembled WGS sequence"/>
</dbReference>
<accession>A0A7V5UFU1</accession>
<proteinExistence type="predicted"/>
<comment type="caution">
    <text evidence="1">The sequence shown here is derived from an EMBL/GenBank/DDBJ whole genome shotgun (WGS) entry which is preliminary data.</text>
</comment>
<dbReference type="AlphaFoldDB" id="A0A7V5UFU1"/>
<protein>
    <recommendedName>
        <fullName evidence="2">DUF2378 family protein</fullName>
    </recommendedName>
</protein>
<name>A0A7V5UFU1_CALAY</name>
<evidence type="ECO:0000313" key="1">
    <source>
        <dbReference type="EMBL" id="HHJ53730.1"/>
    </source>
</evidence>
<reference evidence="1" key="1">
    <citation type="journal article" date="2020" name="mSystems">
        <title>Genome- and Community-Level Interaction Insights into Carbon Utilization and Element Cycling Functions of Hydrothermarchaeota in Hydrothermal Sediment.</title>
        <authorList>
            <person name="Zhou Z."/>
            <person name="Liu Y."/>
            <person name="Xu W."/>
            <person name="Pan J."/>
            <person name="Luo Z.H."/>
            <person name="Li M."/>
        </authorList>
    </citation>
    <scope>NUCLEOTIDE SEQUENCE [LARGE SCALE GENOMIC DNA]</scope>
    <source>
        <strain evidence="1">HyVt-527</strain>
    </source>
</reference>
<dbReference type="EMBL" id="DROD01000701">
    <property type="protein sequence ID" value="HHJ53730.1"/>
    <property type="molecule type" value="Genomic_DNA"/>
</dbReference>
<organism evidence="1">
    <name type="scientific">Caldithrix abyssi</name>
    <dbReference type="NCBI Taxonomy" id="187145"/>
    <lineage>
        <taxon>Bacteria</taxon>
        <taxon>Pseudomonadati</taxon>
        <taxon>Calditrichota</taxon>
        <taxon>Calditrichia</taxon>
        <taxon>Calditrichales</taxon>
        <taxon>Calditrichaceae</taxon>
        <taxon>Caldithrix</taxon>
    </lineage>
</organism>
<gene>
    <name evidence="1" type="ORF">ENJ89_11090</name>
</gene>